<reference evidence="4 5" key="1">
    <citation type="submission" date="2020-11" db="EMBL/GenBank/DDBJ databases">
        <title>Taxonomic evaluation of the Bacillus sporothermodurans group of bacteria based on whole genome sequences.</title>
        <authorList>
            <person name="Fiedler G."/>
            <person name="Herbstmann A.-D."/>
            <person name="Doll E."/>
            <person name="Wenning M."/>
            <person name="Brinks E."/>
            <person name="Kabisch J."/>
            <person name="Breitenwieser F."/>
            <person name="Lappann M."/>
            <person name="Boehnlein C."/>
            <person name="Franz C."/>
        </authorList>
    </citation>
    <scope>NUCLEOTIDE SEQUENCE [LARGE SCALE GENOMIC DNA]</scope>
    <source>
        <strain evidence="4 5">JCM 19841</strain>
    </source>
</reference>
<evidence type="ECO:0000256" key="2">
    <source>
        <dbReference type="ARBA" id="ARBA00022840"/>
    </source>
</evidence>
<keyword evidence="5" id="KW-1185">Reference proteome</keyword>
<evidence type="ECO:0000313" key="4">
    <source>
        <dbReference type="EMBL" id="QQZ10888.1"/>
    </source>
</evidence>
<dbReference type="PANTHER" id="PTHR20953:SF3">
    <property type="entry name" value="P-LOOP CONTAINING NUCLEOSIDE TRIPHOSPHATE HYDROLASES SUPERFAMILY PROTEIN"/>
    <property type="match status" value="1"/>
</dbReference>
<dbReference type="PANTHER" id="PTHR20953">
    <property type="entry name" value="KINASE-RELATED"/>
    <property type="match status" value="1"/>
</dbReference>
<protein>
    <submittedName>
        <fullName evidence="4">Stage III sporulation protein AA</fullName>
    </submittedName>
</protein>
<dbReference type="CDD" id="cd00009">
    <property type="entry name" value="AAA"/>
    <property type="match status" value="1"/>
</dbReference>
<dbReference type="RefSeq" id="WP_202780170.1">
    <property type="nucleotide sequence ID" value="NZ_CP065425.1"/>
</dbReference>
<dbReference type="SUPFAM" id="SSF52540">
    <property type="entry name" value="P-loop containing nucleoside triphosphate hydrolases"/>
    <property type="match status" value="1"/>
</dbReference>
<gene>
    <name evidence="4" type="primary">spoIIIAA</name>
    <name evidence="4" type="ORF">I5776_08365</name>
</gene>
<evidence type="ECO:0000259" key="3">
    <source>
        <dbReference type="SMART" id="SM00382"/>
    </source>
</evidence>
<dbReference type="InterPro" id="IPR003593">
    <property type="entry name" value="AAA+_ATPase"/>
</dbReference>
<dbReference type="Proteomes" id="UP000595691">
    <property type="component" value="Chromosome"/>
</dbReference>
<dbReference type="NCBIfam" id="TIGR02858">
    <property type="entry name" value="spore_III_AA"/>
    <property type="match status" value="1"/>
</dbReference>
<name>A0ABX7E6H4_9BACI</name>
<organism evidence="4 5">
    <name type="scientific">Heyndrickxia vini</name>
    <dbReference type="NCBI Taxonomy" id="1476025"/>
    <lineage>
        <taxon>Bacteria</taxon>
        <taxon>Bacillati</taxon>
        <taxon>Bacillota</taxon>
        <taxon>Bacilli</taxon>
        <taxon>Bacillales</taxon>
        <taxon>Bacillaceae</taxon>
        <taxon>Heyndrickxia</taxon>
    </lineage>
</organism>
<sequence>MENILAFLPKPISEKIRELPAPILNTMEEIRIRISRPLEVSTRGKPYFLPYLVSEQDAEQLINKLANYSFYTLEEELQKGYITIPGGHRVGLAGKVILENGSVKAIRNLASFNFRIAREKIGISEPFLPFLYQGKWKHTMIIGAPQTGKTTLLRDIARLISTGSKEKEIPPLKVGIVDERSEIAGCVRGIPQLTFGPRIDILDACPKAEGMMMLIRSMSPDVLVVDEIGREEDSVAIMEAINAGITLIMTTHGNSFEEIKKRPILRGILDQHVFENYLELSRRNGPGTIKKFLDGYGNEKKIKAGVMSG</sequence>
<proteinExistence type="predicted"/>
<evidence type="ECO:0000256" key="1">
    <source>
        <dbReference type="ARBA" id="ARBA00022741"/>
    </source>
</evidence>
<dbReference type="Gene3D" id="3.40.50.300">
    <property type="entry name" value="P-loop containing nucleotide triphosphate hydrolases"/>
    <property type="match status" value="1"/>
</dbReference>
<feature type="domain" description="AAA+ ATPase" evidence="3">
    <location>
        <begin position="135"/>
        <end position="279"/>
    </location>
</feature>
<dbReference type="InterPro" id="IPR014217">
    <property type="entry name" value="Spore_III_AA"/>
</dbReference>
<dbReference type="SMART" id="SM00382">
    <property type="entry name" value="AAA"/>
    <property type="match status" value="1"/>
</dbReference>
<dbReference type="Pfam" id="PF19568">
    <property type="entry name" value="Spore_III_AA"/>
    <property type="match status" value="1"/>
</dbReference>
<accession>A0ABX7E6H4</accession>
<dbReference type="EMBL" id="CP065425">
    <property type="protein sequence ID" value="QQZ10888.1"/>
    <property type="molecule type" value="Genomic_DNA"/>
</dbReference>
<dbReference type="InterPro" id="IPR045735">
    <property type="entry name" value="Spore_III_AA_AAA+_ATPase"/>
</dbReference>
<keyword evidence="2" id="KW-0067">ATP-binding</keyword>
<keyword evidence="1" id="KW-0547">Nucleotide-binding</keyword>
<dbReference type="InterPro" id="IPR027417">
    <property type="entry name" value="P-loop_NTPase"/>
</dbReference>
<evidence type="ECO:0000313" key="5">
    <source>
        <dbReference type="Proteomes" id="UP000595691"/>
    </source>
</evidence>